<feature type="modified residue" description="N6-(pyridoxal phosphate)lysine" evidence="6">
    <location>
        <position position="116"/>
    </location>
</feature>
<keyword evidence="2 6" id="KW-0663">Pyridoxal phosphate</keyword>
<evidence type="ECO:0000256" key="2">
    <source>
        <dbReference type="ARBA" id="ARBA00022898"/>
    </source>
</evidence>
<dbReference type="InterPro" id="IPR000634">
    <property type="entry name" value="Ser/Thr_deHydtase_PyrdxlP-BS"/>
</dbReference>
<dbReference type="RefSeq" id="WP_097148891.1">
    <property type="nucleotide sequence ID" value="NZ_OBQC01000003.1"/>
</dbReference>
<dbReference type="PROSITE" id="PS00165">
    <property type="entry name" value="DEHYDRATASE_SER_THR"/>
    <property type="match status" value="1"/>
</dbReference>
<comment type="catalytic activity">
    <reaction evidence="4 6">
        <text>D-serine = pyruvate + NH4(+)</text>
        <dbReference type="Rhea" id="RHEA:13977"/>
        <dbReference type="ChEBI" id="CHEBI:15361"/>
        <dbReference type="ChEBI" id="CHEBI:28938"/>
        <dbReference type="ChEBI" id="CHEBI:35247"/>
        <dbReference type="EC" id="4.3.1.18"/>
    </reaction>
</comment>
<dbReference type="Gene3D" id="3.40.50.1100">
    <property type="match status" value="2"/>
</dbReference>
<evidence type="ECO:0000313" key="9">
    <source>
        <dbReference type="Proteomes" id="UP000219252"/>
    </source>
</evidence>
<dbReference type="NCBIfam" id="NF002823">
    <property type="entry name" value="PRK02991.1"/>
    <property type="match status" value="1"/>
</dbReference>
<evidence type="ECO:0000313" key="8">
    <source>
        <dbReference type="EMBL" id="SOC37532.1"/>
    </source>
</evidence>
<dbReference type="GO" id="GO:0016836">
    <property type="term" value="F:hydro-lyase activity"/>
    <property type="evidence" value="ECO:0007669"/>
    <property type="project" value="UniProtKB-UniRule"/>
</dbReference>
<dbReference type="GO" id="GO:0009097">
    <property type="term" value="P:isoleucine biosynthetic process"/>
    <property type="evidence" value="ECO:0007669"/>
    <property type="project" value="TreeGrafter"/>
</dbReference>
<dbReference type="InterPro" id="IPR050147">
    <property type="entry name" value="Ser/Thr_Dehydratase"/>
</dbReference>
<reference evidence="9" key="1">
    <citation type="submission" date="2017-08" db="EMBL/GenBank/DDBJ databases">
        <authorList>
            <person name="Varghese N."/>
            <person name="Submissions S."/>
        </authorList>
    </citation>
    <scope>NUCLEOTIDE SEQUENCE [LARGE SCALE GENOMIC DNA]</scope>
    <source>
        <strain evidence="9">JC23</strain>
    </source>
</reference>
<dbReference type="OrthoDB" id="9780546at2"/>
<dbReference type="EMBL" id="OBQC01000003">
    <property type="protein sequence ID" value="SOC37532.1"/>
    <property type="molecule type" value="Genomic_DNA"/>
</dbReference>
<evidence type="ECO:0000256" key="3">
    <source>
        <dbReference type="ARBA" id="ARBA00023239"/>
    </source>
</evidence>
<dbReference type="GO" id="GO:0030170">
    <property type="term" value="F:pyridoxal phosphate binding"/>
    <property type="evidence" value="ECO:0007669"/>
    <property type="project" value="InterPro"/>
</dbReference>
<organism evidence="8 9">
    <name type="scientific">Ureibacillus acetophenoni</name>
    <dbReference type="NCBI Taxonomy" id="614649"/>
    <lineage>
        <taxon>Bacteria</taxon>
        <taxon>Bacillati</taxon>
        <taxon>Bacillota</taxon>
        <taxon>Bacilli</taxon>
        <taxon>Bacillales</taxon>
        <taxon>Caryophanaceae</taxon>
        <taxon>Ureibacillus</taxon>
    </lineage>
</organism>
<evidence type="ECO:0000259" key="7">
    <source>
        <dbReference type="Pfam" id="PF00291"/>
    </source>
</evidence>
<keyword evidence="9" id="KW-1185">Reference proteome</keyword>
<dbReference type="NCBIfam" id="TIGR02035">
    <property type="entry name" value="D_Ser_am_lyase"/>
    <property type="match status" value="1"/>
</dbReference>
<dbReference type="FunFam" id="3.40.50.1100:FF:000018">
    <property type="entry name" value="D-serine dehydratase"/>
    <property type="match status" value="1"/>
</dbReference>
<keyword evidence="3 6" id="KW-0456">Lyase</keyword>
<dbReference type="GO" id="GO:0036088">
    <property type="term" value="P:D-serine catabolic process"/>
    <property type="evidence" value="ECO:0007669"/>
    <property type="project" value="TreeGrafter"/>
</dbReference>
<dbReference type="InterPro" id="IPR036052">
    <property type="entry name" value="TrpB-like_PALP_sf"/>
</dbReference>
<dbReference type="Pfam" id="PF00291">
    <property type="entry name" value="PALP"/>
    <property type="match status" value="1"/>
</dbReference>
<evidence type="ECO:0000256" key="5">
    <source>
        <dbReference type="ARBA" id="ARBA00061269"/>
    </source>
</evidence>
<feature type="domain" description="Tryptophan synthase beta chain-like PALP" evidence="7">
    <location>
        <begin position="99"/>
        <end position="392"/>
    </location>
</feature>
<dbReference type="GO" id="GO:0008721">
    <property type="term" value="F:D-serine ammonia-lyase activity"/>
    <property type="evidence" value="ECO:0007669"/>
    <property type="project" value="UniProtKB-EC"/>
</dbReference>
<protein>
    <recommendedName>
        <fullName evidence="6">Probable D-serine dehydratase</fullName>
        <ecNumber evidence="6">4.3.1.18</ecNumber>
    </recommendedName>
    <alternativeName>
        <fullName evidence="6">D-serine deaminase</fullName>
        <shortName evidence="6">DSD</shortName>
    </alternativeName>
</protein>
<proteinExistence type="inferred from homology"/>
<evidence type="ECO:0000256" key="1">
    <source>
        <dbReference type="ARBA" id="ARBA00001933"/>
    </source>
</evidence>
<dbReference type="SUPFAM" id="SSF53686">
    <property type="entry name" value="Tryptophan synthase beta subunit-like PLP-dependent enzymes"/>
    <property type="match status" value="1"/>
</dbReference>
<dbReference type="Proteomes" id="UP000219252">
    <property type="component" value="Unassembled WGS sequence"/>
</dbReference>
<name>A0A285U6S0_9BACL</name>
<dbReference type="HAMAP" id="MF_01030">
    <property type="entry name" value="D_Ser_dehydrat"/>
    <property type="match status" value="1"/>
</dbReference>
<dbReference type="PANTHER" id="PTHR48078">
    <property type="entry name" value="THREONINE DEHYDRATASE, MITOCHONDRIAL-RELATED"/>
    <property type="match status" value="1"/>
</dbReference>
<comment type="cofactor">
    <cofactor evidence="1 6">
        <name>pyridoxal 5'-phosphate</name>
        <dbReference type="ChEBI" id="CHEBI:597326"/>
    </cofactor>
</comment>
<dbReference type="EC" id="4.3.1.18" evidence="6"/>
<evidence type="ECO:0000256" key="6">
    <source>
        <dbReference type="HAMAP-Rule" id="MF_01030"/>
    </source>
</evidence>
<dbReference type="InterPro" id="IPR011780">
    <property type="entry name" value="D_Ser_am_lyase"/>
</dbReference>
<evidence type="ECO:0000256" key="4">
    <source>
        <dbReference type="ARBA" id="ARBA00050422"/>
    </source>
</evidence>
<dbReference type="PANTHER" id="PTHR48078:SF9">
    <property type="entry name" value="D-SERINE DEHYDRATASE"/>
    <property type="match status" value="1"/>
</dbReference>
<gene>
    <name evidence="6" type="primary">dsdA</name>
    <name evidence="8" type="ORF">SAMN05877842_103261</name>
</gene>
<dbReference type="AlphaFoldDB" id="A0A285U6S0"/>
<accession>A0A285U6S0</accession>
<comment type="similarity">
    <text evidence="5 6">Belongs to the serine/threonine dehydratase family. DsdA subfamily.</text>
</comment>
<sequence length="441" mass="49435">MTVDNFKKLHEQYPLINEIKQLNTVFWENEHYLNNENNIELLQFNEVIDAKNRLERFAPYIQLAFPETTNSNGIIESEITEIPNMKKLIEKKQGIDIAGKLMLKSDHSLPISGSIKARGGIYEVLKHAETLAIENGLLKIDDDYSKLNDESYRKFFSNYKIAVGSTGNLGLSIGIMGAKLGFNVTVHMSSDAKEWKKSLLREKGVTVIEYESDYSKAVEEGRKQAESDPMCHFVDDENSKDLFVGYAVSAIRVQQQFRQLNIKVDHDHPLFVYLPCGVGGGPGGVAYGLKQIYGENVHIFFAEPIQSPCMLLGMMTGLHDRISVQDLGLSNKTIADGLAVGRASSFVGKVMEPILSGCYTVEDQYLLTSLREMYEQENIFMEPSAHAGLFGPNILLTKGKGYLKRLNLVDKMEGATHLAWSTGGNMVPEEQRQLYLNSEFV</sequence>
<dbReference type="InterPro" id="IPR001926">
    <property type="entry name" value="TrpB-like_PALP"/>
</dbReference>